<feature type="domain" description="Phosphoribosyltransferase" evidence="1">
    <location>
        <begin position="26"/>
        <end position="172"/>
    </location>
</feature>
<comment type="caution">
    <text evidence="2">The sequence shown here is derived from an EMBL/GenBank/DDBJ whole genome shotgun (WGS) entry which is preliminary data.</text>
</comment>
<reference evidence="2 3" key="2">
    <citation type="submission" date="2016-08" db="EMBL/GenBank/DDBJ databases">
        <title>Pervasive Adenine N6-methylation of Active Genes in Fungi.</title>
        <authorList>
            <consortium name="DOE Joint Genome Institute"/>
            <person name="Mondo S.J."/>
            <person name="Dannebaum R.O."/>
            <person name="Kuo R.C."/>
            <person name="Labutti K."/>
            <person name="Haridas S."/>
            <person name="Kuo A."/>
            <person name="Salamov A."/>
            <person name="Ahrendt S.R."/>
            <person name="Lipzen A."/>
            <person name="Sullivan W."/>
            <person name="Andreopoulos W.B."/>
            <person name="Clum A."/>
            <person name="Lindquist E."/>
            <person name="Daum C."/>
            <person name="Ramamoorthy G.K."/>
            <person name="Gryganskyi A."/>
            <person name="Culley D."/>
            <person name="Magnuson J.K."/>
            <person name="James T.Y."/>
            <person name="O'Malley M.A."/>
            <person name="Stajich J.E."/>
            <person name="Spatafora J.W."/>
            <person name="Visel A."/>
            <person name="Grigoriev I.V."/>
        </authorList>
    </citation>
    <scope>NUCLEOTIDE SEQUENCE [LARGE SCALE GENOMIC DNA]</scope>
    <source>
        <strain evidence="2 3">S4</strain>
    </source>
</reference>
<dbReference type="Gene3D" id="3.30.1310.20">
    <property type="entry name" value="PRTase-like"/>
    <property type="match status" value="1"/>
</dbReference>
<dbReference type="Proteomes" id="UP000193944">
    <property type="component" value="Unassembled WGS sequence"/>
</dbReference>
<sequence>MFRSYPIDNRIDAGMQISLNEKIKIYSHRNDTLILALPRGGIPVAYQLSCQLKIPFDMIFVRKLGLPSHEETAMGAIGINDIIIYNENCIVSNSITKLTIEEAIKKERIELARRSKEYRGNRPFPKIKDKNIILVDDGIASGASMKAAIATVKSFGPKSIIVAVPVGPPEVINELKLLVDDVICIHQPSPFHAVGLWYGHFPQLKDNEVLKYIESSYKIIDENFKNEDSIYLN</sequence>
<keyword evidence="3" id="KW-1185">Reference proteome</keyword>
<dbReference type="STRING" id="1754192.A0A1Y1XRK5"/>
<protein>
    <submittedName>
        <fullName evidence="2">Phosphoribosyltransferase</fullName>
    </submittedName>
</protein>
<dbReference type="InterPro" id="IPR000836">
    <property type="entry name" value="PRTase_dom"/>
</dbReference>
<gene>
    <name evidence="2" type="ORF">BCR32DRAFT_263799</name>
</gene>
<proteinExistence type="predicted"/>
<name>A0A1Y1XRK5_9FUNG</name>
<keyword evidence="2" id="KW-0808">Transferase</keyword>
<dbReference type="GO" id="GO:0016757">
    <property type="term" value="F:glycosyltransferase activity"/>
    <property type="evidence" value="ECO:0007669"/>
    <property type="project" value="UniProtKB-KW"/>
</dbReference>
<dbReference type="EMBL" id="MCFG01000002">
    <property type="protein sequence ID" value="ORX88126.1"/>
    <property type="molecule type" value="Genomic_DNA"/>
</dbReference>
<dbReference type="Gene3D" id="3.40.50.2020">
    <property type="match status" value="1"/>
</dbReference>
<dbReference type="OrthoDB" id="5779169at2759"/>
<reference evidence="2 3" key="1">
    <citation type="submission" date="2016-08" db="EMBL/GenBank/DDBJ databases">
        <title>A Parts List for Fungal Cellulosomes Revealed by Comparative Genomics.</title>
        <authorList>
            <consortium name="DOE Joint Genome Institute"/>
            <person name="Haitjema C.H."/>
            <person name="Gilmore S.P."/>
            <person name="Henske J.K."/>
            <person name="Solomon K.V."/>
            <person name="De Groot R."/>
            <person name="Kuo A."/>
            <person name="Mondo S.J."/>
            <person name="Salamov A.A."/>
            <person name="Labutti K."/>
            <person name="Zhao Z."/>
            <person name="Chiniquy J."/>
            <person name="Barry K."/>
            <person name="Brewer H.M."/>
            <person name="Purvine S.O."/>
            <person name="Wright A.T."/>
            <person name="Boxma B."/>
            <person name="Van Alen T."/>
            <person name="Hackstein J.H."/>
            <person name="Baker S.E."/>
            <person name="Grigoriev I.V."/>
            <person name="O'Malley M.A."/>
        </authorList>
    </citation>
    <scope>NUCLEOTIDE SEQUENCE [LARGE SCALE GENOMIC DNA]</scope>
    <source>
        <strain evidence="2 3">S4</strain>
    </source>
</reference>
<dbReference type="CDD" id="cd06223">
    <property type="entry name" value="PRTases_typeI"/>
    <property type="match status" value="1"/>
</dbReference>
<organism evidence="2 3">
    <name type="scientific">Anaeromyces robustus</name>
    <dbReference type="NCBI Taxonomy" id="1754192"/>
    <lineage>
        <taxon>Eukaryota</taxon>
        <taxon>Fungi</taxon>
        <taxon>Fungi incertae sedis</taxon>
        <taxon>Chytridiomycota</taxon>
        <taxon>Chytridiomycota incertae sedis</taxon>
        <taxon>Neocallimastigomycetes</taxon>
        <taxon>Neocallimastigales</taxon>
        <taxon>Neocallimastigaceae</taxon>
        <taxon>Anaeromyces</taxon>
    </lineage>
</organism>
<evidence type="ECO:0000313" key="3">
    <source>
        <dbReference type="Proteomes" id="UP000193944"/>
    </source>
</evidence>
<evidence type="ECO:0000313" key="2">
    <source>
        <dbReference type="EMBL" id="ORX88126.1"/>
    </source>
</evidence>
<dbReference type="Pfam" id="PF00156">
    <property type="entry name" value="Pribosyltran"/>
    <property type="match status" value="1"/>
</dbReference>
<dbReference type="InterPro" id="IPR029057">
    <property type="entry name" value="PRTase-like"/>
</dbReference>
<evidence type="ECO:0000259" key="1">
    <source>
        <dbReference type="Pfam" id="PF00156"/>
    </source>
</evidence>
<keyword evidence="2" id="KW-0328">Glycosyltransferase</keyword>
<dbReference type="SUPFAM" id="SSF53271">
    <property type="entry name" value="PRTase-like"/>
    <property type="match status" value="1"/>
</dbReference>
<dbReference type="AlphaFoldDB" id="A0A1Y1XRK5"/>
<accession>A0A1Y1XRK5</accession>